<dbReference type="Proteomes" id="UP000076489">
    <property type="component" value="Unassembled WGS sequence"/>
</dbReference>
<comment type="caution">
    <text evidence="2">The sequence shown here is derived from an EMBL/GenBank/DDBJ whole genome shotgun (WGS) entry which is preliminary data.</text>
</comment>
<evidence type="ECO:0008006" key="4">
    <source>
        <dbReference type="Google" id="ProtNLM"/>
    </source>
</evidence>
<evidence type="ECO:0000256" key="1">
    <source>
        <dbReference type="SAM" id="SignalP"/>
    </source>
</evidence>
<feature type="signal peptide" evidence="1">
    <location>
        <begin position="1"/>
        <end position="24"/>
    </location>
</feature>
<dbReference type="RefSeq" id="WP_063342821.1">
    <property type="nucleotide sequence ID" value="NZ_LUKJ01000003.1"/>
</dbReference>
<feature type="chain" id="PRO_5007878186" description="DUF3298 domain-containing protein" evidence="1">
    <location>
        <begin position="25"/>
        <end position="396"/>
    </location>
</feature>
<gene>
    <name evidence="2" type="ORF">A1D17_21805</name>
</gene>
<reference evidence="2 3" key="2">
    <citation type="journal article" date="2018" name="Nature">
        <title>Mutant phenotypes for thousands of bacterial genes of unknown function.</title>
        <authorList>
            <person name="Price M.N."/>
            <person name="Wetmore K.M."/>
            <person name="Waters R.J."/>
            <person name="Callaghan M."/>
            <person name="Ray J."/>
            <person name="Liu H."/>
            <person name="Kuehl J.V."/>
            <person name="Melnyk R.A."/>
            <person name="Lamson J.S."/>
            <person name="Suh Y."/>
            <person name="Carlson H.K."/>
            <person name="Esquivel Z."/>
            <person name="Sadeeshkumar H."/>
            <person name="Chakraborty R."/>
            <person name="Zane G.M."/>
            <person name="Rubin B.E."/>
            <person name="Wall J.D."/>
            <person name="Visel A."/>
            <person name="Bristow J."/>
            <person name="Blow M.J."/>
            <person name="Arkin A.P."/>
            <person name="Deutschbauer A.M."/>
        </authorList>
    </citation>
    <scope>NUCLEOTIDE SEQUENCE [LARGE SCALE GENOMIC DNA]</scope>
    <source>
        <strain evidence="2 3">FW300-N1B4</strain>
    </source>
</reference>
<reference evidence="3" key="1">
    <citation type="submission" date="2016-03" db="EMBL/GenBank/DDBJ databases">
        <authorList>
            <person name="Ray J."/>
            <person name="Price M."/>
            <person name="Deutschbauer A."/>
        </authorList>
    </citation>
    <scope>NUCLEOTIDE SEQUENCE [LARGE SCALE GENOMIC DNA]</scope>
    <source>
        <strain evidence="3">FW300-N1B4</strain>
    </source>
</reference>
<dbReference type="OrthoDB" id="7543403at2"/>
<sequence length="396" mass="44480">MLKGLLRLAPVAALLLMLCSTAHAEDGRRVFTGTLGKMPIVLELNTSEENGVTGRYFYEKYHRDLELSGSLQEKTLTLTEGNNRYGDDKPLPILKLQETANGWQGEWKSPKGKILQMQLTEAKLPTPAADTLPFIAALPKSDPYEYLRLQGLKLKPGKKESFMGYDLQWWTQPESSLSMFSVESGYPKADQQRINQQLLGRLWSEVISYHGCVLQGSDNAEFDQGVSPQFLSPDVVSLNISTSYYCGGAHPDFGNSPINLDVHTGHNLSLEDVLWVGKGKPLLHADRDGTGDTALTEEESKARFTYQREVFVPWLIKQFTALYPNDMQKPVDEDSCDYTHESVWGYSNWYFTAKGLYLGPYFARVQRSCDDPGWSVLPYAVVKQHPGAVKLELPQD</sequence>
<protein>
    <recommendedName>
        <fullName evidence="4">DUF3298 domain-containing protein</fullName>
    </recommendedName>
</protein>
<evidence type="ECO:0000313" key="3">
    <source>
        <dbReference type="Proteomes" id="UP000076489"/>
    </source>
</evidence>
<dbReference type="EMBL" id="LUKJ01000003">
    <property type="protein sequence ID" value="KZN18674.1"/>
    <property type="molecule type" value="Genomic_DNA"/>
</dbReference>
<keyword evidence="1" id="KW-0732">Signal</keyword>
<evidence type="ECO:0000313" key="2">
    <source>
        <dbReference type="EMBL" id="KZN18674.1"/>
    </source>
</evidence>
<organism evidence="2 3">
    <name type="scientific">Pseudomonas fluorescens</name>
    <dbReference type="NCBI Taxonomy" id="294"/>
    <lineage>
        <taxon>Bacteria</taxon>
        <taxon>Pseudomonadati</taxon>
        <taxon>Pseudomonadota</taxon>
        <taxon>Gammaproteobacteria</taxon>
        <taxon>Pseudomonadales</taxon>
        <taxon>Pseudomonadaceae</taxon>
        <taxon>Pseudomonas</taxon>
    </lineage>
</organism>
<dbReference type="AlphaFoldDB" id="A0A166PAN9"/>
<name>A0A166PAN9_PSEFL</name>
<accession>A0A166PAN9</accession>
<proteinExistence type="predicted"/>